<dbReference type="InParanoid" id="A0A6G9ICQ3"/>
<protein>
    <submittedName>
        <fullName evidence="3">Multidrug/biocide efflux PACE transporter</fullName>
    </submittedName>
</protein>
<dbReference type="NCBIfam" id="NF033664">
    <property type="entry name" value="PACE_transport"/>
    <property type="match status" value="1"/>
</dbReference>
<dbReference type="Pfam" id="PF05232">
    <property type="entry name" value="BTP"/>
    <property type="match status" value="2"/>
</dbReference>
<feature type="transmembrane region" description="Helical" evidence="1">
    <location>
        <begin position="83"/>
        <end position="104"/>
    </location>
</feature>
<feature type="transmembrane region" description="Helical" evidence="1">
    <location>
        <begin position="12"/>
        <end position="35"/>
    </location>
</feature>
<dbReference type="AlphaFoldDB" id="A0A6G9ICQ3"/>
<dbReference type="NCBIfam" id="NF033665">
    <property type="entry name" value="PACE_efflu_PCE"/>
    <property type="match status" value="1"/>
</dbReference>
<evidence type="ECO:0000313" key="3">
    <source>
        <dbReference type="EMBL" id="QIQ22003.1"/>
    </source>
</evidence>
<feature type="domain" description="Chlorhexidine efflux transporter" evidence="2">
    <location>
        <begin position="74"/>
        <end position="135"/>
    </location>
</feature>
<name>A0A6G9ICQ3_9GAMM</name>
<dbReference type="EMBL" id="CP050253">
    <property type="protein sequence ID" value="QIQ22003.1"/>
    <property type="molecule type" value="Genomic_DNA"/>
</dbReference>
<dbReference type="InterPro" id="IPR007896">
    <property type="entry name" value="BTP_bacteria"/>
</dbReference>
<feature type="domain" description="Chlorhexidine efflux transporter" evidence="2">
    <location>
        <begin position="6"/>
        <end position="68"/>
    </location>
</feature>
<sequence>MNKYSRTLYERIFHAVCFEVIAILITAPASALIMNRPIFDMGALAVILSTAAMLWNVIYNFIFDVIWPVIKYPRTMRVRALHAVGFEVGFGVLGIGLIISWLGITILQALMLEIGFLLFFLPYTMVYNWIYDYLREKVINRKTQKLAAQEPRY</sequence>
<dbReference type="RefSeq" id="WP_166917300.1">
    <property type="nucleotide sequence ID" value="NZ_CP050253.1"/>
</dbReference>
<evidence type="ECO:0000313" key="4">
    <source>
        <dbReference type="Proteomes" id="UP000501168"/>
    </source>
</evidence>
<accession>A0A6G9ICQ3</accession>
<keyword evidence="1" id="KW-0812">Transmembrane</keyword>
<keyword evidence="4" id="KW-1185">Reference proteome</keyword>
<dbReference type="KEGG" id="orb:IPMB12_10095"/>
<organism evidence="3 4">
    <name type="scientific">Zophobihabitans entericus</name>
    <dbReference type="NCBI Taxonomy" id="1635327"/>
    <lineage>
        <taxon>Bacteria</taxon>
        <taxon>Pseudomonadati</taxon>
        <taxon>Pseudomonadota</taxon>
        <taxon>Gammaproteobacteria</taxon>
        <taxon>Orbales</taxon>
        <taxon>Orbaceae</taxon>
        <taxon>Zophobihabitans</taxon>
    </lineage>
</organism>
<feature type="transmembrane region" description="Helical" evidence="1">
    <location>
        <begin position="41"/>
        <end position="62"/>
    </location>
</feature>
<evidence type="ECO:0000256" key="1">
    <source>
        <dbReference type="SAM" id="Phobius"/>
    </source>
</evidence>
<proteinExistence type="predicted"/>
<feature type="transmembrane region" description="Helical" evidence="1">
    <location>
        <begin position="110"/>
        <end position="131"/>
    </location>
</feature>
<dbReference type="InterPro" id="IPR058208">
    <property type="entry name" value="PACE"/>
</dbReference>
<evidence type="ECO:0000259" key="2">
    <source>
        <dbReference type="Pfam" id="PF05232"/>
    </source>
</evidence>
<reference evidence="3 4" key="1">
    <citation type="submission" date="2020-03" db="EMBL/GenBank/DDBJ databases">
        <title>Complete genome sequence of Orbus sp. IPMB12 (BCRC 80908).</title>
        <authorList>
            <person name="Lo W.-S."/>
            <person name="Chang T.-H."/>
            <person name="Kuo C.-H."/>
        </authorList>
    </citation>
    <scope>NUCLEOTIDE SEQUENCE [LARGE SCALE GENOMIC DNA]</scope>
    <source>
        <strain evidence="3 4">IPMB12</strain>
    </source>
</reference>
<gene>
    <name evidence="3" type="ORF">IPMB12_10095</name>
</gene>
<dbReference type="Proteomes" id="UP000501168">
    <property type="component" value="Chromosome"/>
</dbReference>
<keyword evidence="1" id="KW-0472">Membrane</keyword>
<keyword evidence="1" id="KW-1133">Transmembrane helix</keyword>